<organism evidence="1 2">
    <name type="scientific">Candidatus Liberibacter ctenarytainae</name>
    <dbReference type="NCBI Taxonomy" id="2020335"/>
    <lineage>
        <taxon>Bacteria</taxon>
        <taxon>Pseudomonadati</taxon>
        <taxon>Pseudomonadota</taxon>
        <taxon>Alphaproteobacteria</taxon>
        <taxon>Hyphomicrobiales</taxon>
        <taxon>Rhizobiaceae</taxon>
        <taxon>Liberibacter</taxon>
    </lineage>
</organism>
<proteinExistence type="predicted"/>
<name>A0A937DGY2_9HYPH</name>
<gene>
    <name evidence="1" type="ORF">EU981_02235</name>
</gene>
<dbReference type="Pfam" id="PF05017">
    <property type="entry name" value="TMP"/>
    <property type="match status" value="1"/>
</dbReference>
<sequence>MLFWENITSFFSSMD</sequence>
<comment type="caution">
    <text evidence="1">The sequence shown here is derived from an EMBL/GenBank/DDBJ whole genome shotgun (WGS) entry which is preliminary data.</text>
</comment>
<dbReference type="EMBL" id="SEOL01000003">
    <property type="protein sequence ID" value="MBL0848905.1"/>
    <property type="molecule type" value="Genomic_DNA"/>
</dbReference>
<protein>
    <submittedName>
        <fullName evidence="1">Uncharacterized protein</fullName>
    </submittedName>
</protein>
<dbReference type="Proteomes" id="UP000736856">
    <property type="component" value="Unassembled WGS sequence"/>
</dbReference>
<evidence type="ECO:0000313" key="2">
    <source>
        <dbReference type="Proteomes" id="UP000736856"/>
    </source>
</evidence>
<evidence type="ECO:0000313" key="1">
    <source>
        <dbReference type="EMBL" id="MBL0848905.1"/>
    </source>
</evidence>
<reference evidence="1" key="1">
    <citation type="submission" date="2019-02" db="EMBL/GenBank/DDBJ databases">
        <title>A novel Candidatus Liberibacter species associated with the New Zealand native fuchsia psyllid, Ctenarytaina fuchsiae.</title>
        <authorList>
            <person name="Thompson S.M."/>
            <person name="Jorgensen N."/>
            <person name="David C."/>
            <person name="Bulman S.R."/>
            <person name="Smith G.R."/>
        </authorList>
    </citation>
    <scope>NUCLEOTIDE SEQUENCE</scope>
    <source>
        <strain evidence="1">Oxford</strain>
    </source>
</reference>
<dbReference type="InterPro" id="IPR007713">
    <property type="entry name" value="TMP_rpt"/>
</dbReference>
<accession>A0A937DGY2</accession>